<organism evidence="2 3">
    <name type="scientific">Chitinophaga varians</name>
    <dbReference type="NCBI Taxonomy" id="2202339"/>
    <lineage>
        <taxon>Bacteria</taxon>
        <taxon>Pseudomonadati</taxon>
        <taxon>Bacteroidota</taxon>
        <taxon>Chitinophagia</taxon>
        <taxon>Chitinophagales</taxon>
        <taxon>Chitinophagaceae</taxon>
        <taxon>Chitinophaga</taxon>
    </lineage>
</organism>
<dbReference type="Proteomes" id="UP000570474">
    <property type="component" value="Unassembled WGS sequence"/>
</dbReference>
<evidence type="ECO:0000256" key="1">
    <source>
        <dbReference type="SAM" id="SignalP"/>
    </source>
</evidence>
<name>A0A847RI64_9BACT</name>
<dbReference type="EMBL" id="JABAIA010000001">
    <property type="protein sequence ID" value="NLR62886.1"/>
    <property type="molecule type" value="Genomic_DNA"/>
</dbReference>
<accession>A0A847RI64</accession>
<evidence type="ECO:0008006" key="4">
    <source>
        <dbReference type="Google" id="ProtNLM"/>
    </source>
</evidence>
<reference evidence="2 3" key="1">
    <citation type="submission" date="2020-04" db="EMBL/GenBank/DDBJ databases">
        <authorList>
            <person name="Yin C."/>
        </authorList>
    </citation>
    <scope>NUCLEOTIDE SEQUENCE [LARGE SCALE GENOMIC DNA]</scope>
    <source>
        <strain evidence="2 3">Ae27</strain>
    </source>
</reference>
<keyword evidence="1" id="KW-0732">Signal</keyword>
<keyword evidence="3" id="KW-1185">Reference proteome</keyword>
<evidence type="ECO:0000313" key="3">
    <source>
        <dbReference type="Proteomes" id="UP000570474"/>
    </source>
</evidence>
<protein>
    <recommendedName>
        <fullName evidence="4">TonB-dependent receptor plug domain-containing protein</fullName>
    </recommendedName>
</protein>
<feature type="signal peptide" evidence="1">
    <location>
        <begin position="1"/>
        <end position="20"/>
    </location>
</feature>
<sequence length="166" mass="18424">MKKARILLCGLLLTTLGAVAQNEENDVPVYVIDSVPATPALMENLPPDQIGLITIAHGQKAILKYGSQAANGVVYVETKPFARRRVRRLLSTASPAYDSLLRRYGSDSSFQYIVNDHVITPTDETRLMTVDNKTFVSLEIVSPKVLEERYHLKNRQAGVLIVSTEK</sequence>
<feature type="chain" id="PRO_5032842547" description="TonB-dependent receptor plug domain-containing protein" evidence="1">
    <location>
        <begin position="21"/>
        <end position="166"/>
    </location>
</feature>
<dbReference type="AlphaFoldDB" id="A0A847RI64"/>
<proteinExistence type="predicted"/>
<dbReference type="RefSeq" id="WP_168868925.1">
    <property type="nucleotide sequence ID" value="NZ_JABAIA010000001.1"/>
</dbReference>
<comment type="caution">
    <text evidence="2">The sequence shown here is derived from an EMBL/GenBank/DDBJ whole genome shotgun (WGS) entry which is preliminary data.</text>
</comment>
<evidence type="ECO:0000313" key="2">
    <source>
        <dbReference type="EMBL" id="NLR62886.1"/>
    </source>
</evidence>
<gene>
    <name evidence="2" type="ORF">HGH92_01085</name>
</gene>